<dbReference type="STRING" id="5098.A0A507QVK2"/>
<dbReference type="SUPFAM" id="SSF51735">
    <property type="entry name" value="NAD(P)-binding Rossmann-fold domains"/>
    <property type="match status" value="1"/>
</dbReference>
<proteinExistence type="predicted"/>
<protein>
    <recommendedName>
        <fullName evidence="5">Alcohol dehydrogenase-like C-terminal domain-containing protein</fullName>
    </recommendedName>
</protein>
<evidence type="ECO:0000259" key="5">
    <source>
        <dbReference type="Pfam" id="PF00107"/>
    </source>
</evidence>
<dbReference type="GO" id="GO:0046872">
    <property type="term" value="F:metal ion binding"/>
    <property type="evidence" value="ECO:0007669"/>
    <property type="project" value="UniProtKB-KW"/>
</dbReference>
<dbReference type="GO" id="GO:0005737">
    <property type="term" value="C:cytoplasm"/>
    <property type="evidence" value="ECO:0007669"/>
    <property type="project" value="TreeGrafter"/>
</dbReference>
<evidence type="ECO:0000256" key="3">
    <source>
        <dbReference type="ARBA" id="ARBA00022833"/>
    </source>
</evidence>
<evidence type="ECO:0000313" key="7">
    <source>
        <dbReference type="Proteomes" id="UP000319663"/>
    </source>
</evidence>
<keyword evidence="7" id="KW-1185">Reference proteome</keyword>
<dbReference type="Gene3D" id="3.90.180.10">
    <property type="entry name" value="Medium-chain alcohol dehydrogenases, catalytic domain"/>
    <property type="match status" value="1"/>
</dbReference>
<dbReference type="InterPro" id="IPR013149">
    <property type="entry name" value="ADH-like_C"/>
</dbReference>
<sequence length="155" mass="16476">MSPSPGLGTEVMVVITPGDFLFAAAFRLRVFGFDISLAALEDAEKVGAEDTVDSSNADAMKQLADKVTNSEGLEGAIVASGAGAAYKAAIRLTGFQGTIVTVGVPYQPVGVEMASLVKRRFKLQGTQTGNPVDIRQMMRLVEKCHVMPEVELSWI</sequence>
<comment type="cofactor">
    <cofactor evidence="1">
        <name>Zn(2+)</name>
        <dbReference type="ChEBI" id="CHEBI:29105"/>
    </cofactor>
</comment>
<dbReference type="PANTHER" id="PTHR42940:SF8">
    <property type="entry name" value="VACUOLAR PROTEIN SORTING-ASSOCIATED PROTEIN 11"/>
    <property type="match status" value="1"/>
</dbReference>
<keyword evidence="2" id="KW-0479">Metal-binding</keyword>
<comment type="caution">
    <text evidence="6">The sequence shown here is derived from an EMBL/GenBank/DDBJ whole genome shotgun (WGS) entry which is preliminary data.</text>
</comment>
<evidence type="ECO:0000256" key="4">
    <source>
        <dbReference type="ARBA" id="ARBA00023002"/>
    </source>
</evidence>
<keyword evidence="4" id="KW-0560">Oxidoreductase</keyword>
<gene>
    <name evidence="6" type="ORF">MPDQ_007776</name>
</gene>
<dbReference type="Gene3D" id="3.40.50.720">
    <property type="entry name" value="NAD(P)-binding Rossmann-like Domain"/>
    <property type="match status" value="1"/>
</dbReference>
<evidence type="ECO:0000256" key="2">
    <source>
        <dbReference type="ARBA" id="ARBA00022723"/>
    </source>
</evidence>
<dbReference type="AlphaFoldDB" id="A0A507QVK2"/>
<accession>A0A507QVK2</accession>
<name>A0A507QVK2_MONPU</name>
<dbReference type="InterPro" id="IPR036291">
    <property type="entry name" value="NAD(P)-bd_dom_sf"/>
</dbReference>
<dbReference type="EMBL" id="VIFY01000088">
    <property type="protein sequence ID" value="TQB71120.1"/>
    <property type="molecule type" value="Genomic_DNA"/>
</dbReference>
<reference evidence="6 7" key="1">
    <citation type="submission" date="2019-06" db="EMBL/GenBank/DDBJ databases">
        <title>Wine fermentation using esterase from Monascus purpureus.</title>
        <authorList>
            <person name="Geng C."/>
            <person name="Zhang Y."/>
        </authorList>
    </citation>
    <scope>NUCLEOTIDE SEQUENCE [LARGE SCALE GENOMIC DNA]</scope>
    <source>
        <strain evidence="6">HQ1</strain>
    </source>
</reference>
<feature type="domain" description="Alcohol dehydrogenase-like C-terminal" evidence="5">
    <location>
        <begin position="22"/>
        <end position="142"/>
    </location>
</feature>
<evidence type="ECO:0000256" key="1">
    <source>
        <dbReference type="ARBA" id="ARBA00001947"/>
    </source>
</evidence>
<dbReference type="PANTHER" id="PTHR42940">
    <property type="entry name" value="ALCOHOL DEHYDROGENASE 1-RELATED"/>
    <property type="match status" value="1"/>
</dbReference>
<dbReference type="Proteomes" id="UP000319663">
    <property type="component" value="Unassembled WGS sequence"/>
</dbReference>
<dbReference type="Pfam" id="PF00107">
    <property type="entry name" value="ADH_zinc_N"/>
    <property type="match status" value="1"/>
</dbReference>
<organism evidence="6 7">
    <name type="scientific">Monascus purpureus</name>
    <name type="common">Red mold</name>
    <name type="synonym">Monascus anka</name>
    <dbReference type="NCBI Taxonomy" id="5098"/>
    <lineage>
        <taxon>Eukaryota</taxon>
        <taxon>Fungi</taxon>
        <taxon>Dikarya</taxon>
        <taxon>Ascomycota</taxon>
        <taxon>Pezizomycotina</taxon>
        <taxon>Eurotiomycetes</taxon>
        <taxon>Eurotiomycetidae</taxon>
        <taxon>Eurotiales</taxon>
        <taxon>Aspergillaceae</taxon>
        <taxon>Monascus</taxon>
    </lineage>
</organism>
<evidence type="ECO:0000313" key="6">
    <source>
        <dbReference type="EMBL" id="TQB71120.1"/>
    </source>
</evidence>
<keyword evidence="3" id="KW-0862">Zinc</keyword>
<dbReference type="GO" id="GO:0004022">
    <property type="term" value="F:alcohol dehydrogenase (NAD+) activity"/>
    <property type="evidence" value="ECO:0007669"/>
    <property type="project" value="TreeGrafter"/>
</dbReference>